<reference evidence="1" key="1">
    <citation type="journal article" date="2015" name="Nature">
        <title>Complex archaea that bridge the gap between prokaryotes and eukaryotes.</title>
        <authorList>
            <person name="Spang A."/>
            <person name="Saw J.H."/>
            <person name="Jorgensen S.L."/>
            <person name="Zaremba-Niedzwiedzka K."/>
            <person name="Martijn J."/>
            <person name="Lind A.E."/>
            <person name="van Eijk R."/>
            <person name="Schleper C."/>
            <person name="Guy L."/>
            <person name="Ettema T.J."/>
        </authorList>
    </citation>
    <scope>NUCLEOTIDE SEQUENCE</scope>
</reference>
<dbReference type="EMBL" id="LAZR01004515">
    <property type="protein sequence ID" value="KKN07919.1"/>
    <property type="molecule type" value="Genomic_DNA"/>
</dbReference>
<gene>
    <name evidence="1" type="ORF">LCGC14_1062050</name>
</gene>
<name>A0A0F9MQE9_9ZZZZ</name>
<sequence>MRWLCTLLMFALLTLPVVAGADELDAPTEKRTILMSEDDNPPLTSRSILKRLRGKFGGYGKLGKYDKIKIRIRLYEFSPNKDGVRRRIEMRPRIGNRLELLFVYRF</sequence>
<comment type="caution">
    <text evidence="1">The sequence shown here is derived from an EMBL/GenBank/DDBJ whole genome shotgun (WGS) entry which is preliminary data.</text>
</comment>
<proteinExistence type="predicted"/>
<dbReference type="AlphaFoldDB" id="A0A0F9MQE9"/>
<accession>A0A0F9MQE9</accession>
<protein>
    <submittedName>
        <fullName evidence="1">Uncharacterized protein</fullName>
    </submittedName>
</protein>
<organism evidence="1">
    <name type="scientific">marine sediment metagenome</name>
    <dbReference type="NCBI Taxonomy" id="412755"/>
    <lineage>
        <taxon>unclassified sequences</taxon>
        <taxon>metagenomes</taxon>
        <taxon>ecological metagenomes</taxon>
    </lineage>
</organism>
<evidence type="ECO:0000313" key="1">
    <source>
        <dbReference type="EMBL" id="KKN07919.1"/>
    </source>
</evidence>